<reference evidence="1" key="1">
    <citation type="submission" date="2010-01" db="EMBL/GenBank/DDBJ databases">
        <title>Complete sequence of plasmid4 of Zymomonas mobilis subsp. mobilis ZM4.</title>
        <authorList>
            <consortium name="US DOE Joint Genome Institute"/>
            <person name="Lucas S."/>
            <person name="Copeland A."/>
            <person name="Lapidus A."/>
            <person name="Glavina del Rio T."/>
            <person name="Tice H."/>
            <person name="Bruce D."/>
            <person name="Goodwin L."/>
            <person name="Pitluck S."/>
            <person name="Balakireva M."/>
            <person name="Brettin T."/>
            <person name="Detter J.C."/>
            <person name="Han C."/>
            <person name="Larimer F."/>
            <person name="Land M."/>
            <person name="Hauser L."/>
            <person name="Kyrpides N."/>
            <person name="Mikhailova N."/>
            <person name="Pappas K."/>
        </authorList>
    </citation>
    <scope>NUCLEOTIDE SEQUENCE [LARGE SCALE GENOMIC DNA]</scope>
    <source>
        <strain evidence="1">ZM4</strain>
        <plasmid evidence="1">pZZM404</plasmid>
    </source>
</reference>
<dbReference type="EMBL" id="CP001884">
    <property type="protein sequence ID" value="ADC33895.1"/>
    <property type="molecule type" value="Genomic_DNA"/>
</dbReference>
<evidence type="ECO:0000313" key="1">
    <source>
        <dbReference type="EMBL" id="ADC33895.1"/>
    </source>
</evidence>
<protein>
    <submittedName>
        <fullName evidence="1">Uncharacterized protein</fullName>
    </submittedName>
</protein>
<sequence length="435" mass="48842">MLGLREALPQAKLVVEVRTGTFEVRFHEFVKLLPTPFDRVSLNSLTGPEMVAFGRLCESAGLRGPDVDHRGDLRDVLLDLFKSTAIRERVTEALAPLFENRATRRILTMTMLIATHQGSISASFVRNVVGEDPFMALKPLADLSYEIFEASADGFRARSSIFSSFVIAEFIEAEEIADVVVEVTLAAAQRRVERPYRILMSKMIAYSSLRRILCGKGNPDAVIANIYERLRYDERVNGEPLFWLQYAIAMVEKSRLDAANEFIATAYRKAEELSGFQTYQIDTQAFRIALMSAMEHRAGQTISNLDAILSGFERINAMLGDESHRSYAVKVLEHVQPFVMARIDDLANGERTSVQFWLLKVEKSLSLLPDEFKSASGSEGVRKSVETAAKMFISSNVDLYVRSMSLGFLIALRRMPFFVPVAMLMTSLLEWIGHA</sequence>
<keyword evidence="1" id="KW-0614">Plasmid</keyword>
<gene>
    <name evidence="1" type="ORF">ZZM4_0127</name>
</gene>
<accession>A0A806CE15</accession>
<dbReference type="AlphaFoldDB" id="A0A806CE15"/>
<proteinExistence type="predicted"/>
<organism evidence="1">
    <name type="scientific">Zymomonas mobilis subsp. mobilis (strain ATCC 31821 / ZM4 / CP4)</name>
    <dbReference type="NCBI Taxonomy" id="264203"/>
    <lineage>
        <taxon>Bacteria</taxon>
        <taxon>Pseudomonadati</taxon>
        <taxon>Pseudomonadota</taxon>
        <taxon>Alphaproteobacteria</taxon>
        <taxon>Sphingomonadales</taxon>
        <taxon>Zymomonadaceae</taxon>
        <taxon>Zymomonas</taxon>
    </lineage>
</organism>
<geneLocation type="plasmid" evidence="1">
    <name>pZZM404</name>
</geneLocation>
<name>A0A806CE15_ZYMMO</name>